<feature type="compositionally biased region" description="Basic and acidic residues" evidence="1">
    <location>
        <begin position="48"/>
        <end position="57"/>
    </location>
</feature>
<comment type="caution">
    <text evidence="2">The sequence shown here is derived from an EMBL/GenBank/DDBJ whole genome shotgun (WGS) entry which is preliminary data.</text>
</comment>
<sequence length="95" mass="10495">MDFAKNAFAAYQQHANKGDDEKDQPTKTQQSTQESAPQSSVTPPSLEELQKAKDAHAKVYGQENSKEATEEELGNAAAVEAFNKYEEEEEEDESA</sequence>
<evidence type="ECO:0000313" key="3">
    <source>
        <dbReference type="Proteomes" id="UP000738359"/>
    </source>
</evidence>
<proteinExistence type="predicted"/>
<accession>A0A9P6IT17</accession>
<dbReference type="OrthoDB" id="2290255at2759"/>
<feature type="region of interest" description="Disordered" evidence="1">
    <location>
        <begin position="1"/>
        <end position="73"/>
    </location>
</feature>
<name>A0A9P6IT17_MORAP</name>
<protein>
    <submittedName>
        <fullName evidence="2">Uncharacterized protein</fullName>
    </submittedName>
</protein>
<feature type="compositionally biased region" description="Basic and acidic residues" evidence="1">
    <location>
        <begin position="16"/>
        <end position="25"/>
    </location>
</feature>
<keyword evidence="3" id="KW-1185">Reference proteome</keyword>
<dbReference type="AlphaFoldDB" id="A0A9P6IT17"/>
<gene>
    <name evidence="2" type="ORF">BGZ70_003373</name>
</gene>
<feature type="non-terminal residue" evidence="2">
    <location>
        <position position="95"/>
    </location>
</feature>
<reference evidence="2" key="1">
    <citation type="journal article" date="2020" name="Fungal Divers.">
        <title>Resolving the Mortierellaceae phylogeny through synthesis of multi-gene phylogenetics and phylogenomics.</title>
        <authorList>
            <person name="Vandepol N."/>
            <person name="Liber J."/>
            <person name="Desiro A."/>
            <person name="Na H."/>
            <person name="Kennedy M."/>
            <person name="Barry K."/>
            <person name="Grigoriev I.V."/>
            <person name="Miller A.N."/>
            <person name="O'Donnell K."/>
            <person name="Stajich J.E."/>
            <person name="Bonito G."/>
        </authorList>
    </citation>
    <scope>NUCLEOTIDE SEQUENCE</scope>
    <source>
        <strain evidence="2">CK1249</strain>
    </source>
</reference>
<feature type="compositionally biased region" description="Polar residues" evidence="1">
    <location>
        <begin position="26"/>
        <end position="43"/>
    </location>
</feature>
<organism evidence="2 3">
    <name type="scientific">Mortierella alpina</name>
    <name type="common">Oleaginous fungus</name>
    <name type="synonym">Mortierella renispora</name>
    <dbReference type="NCBI Taxonomy" id="64518"/>
    <lineage>
        <taxon>Eukaryota</taxon>
        <taxon>Fungi</taxon>
        <taxon>Fungi incertae sedis</taxon>
        <taxon>Mucoromycota</taxon>
        <taxon>Mortierellomycotina</taxon>
        <taxon>Mortierellomycetes</taxon>
        <taxon>Mortierellales</taxon>
        <taxon>Mortierellaceae</taxon>
        <taxon>Mortierella</taxon>
    </lineage>
</organism>
<dbReference type="EMBL" id="JAAAHY010001909">
    <property type="protein sequence ID" value="KAF9946159.1"/>
    <property type="molecule type" value="Genomic_DNA"/>
</dbReference>
<evidence type="ECO:0000256" key="1">
    <source>
        <dbReference type="SAM" id="MobiDB-lite"/>
    </source>
</evidence>
<evidence type="ECO:0000313" key="2">
    <source>
        <dbReference type="EMBL" id="KAF9946159.1"/>
    </source>
</evidence>
<dbReference type="Proteomes" id="UP000738359">
    <property type="component" value="Unassembled WGS sequence"/>
</dbReference>